<organism evidence="2 3">
    <name type="scientific">Eumeta variegata</name>
    <name type="common">Bagworm moth</name>
    <name type="synonym">Eumeta japonica</name>
    <dbReference type="NCBI Taxonomy" id="151549"/>
    <lineage>
        <taxon>Eukaryota</taxon>
        <taxon>Metazoa</taxon>
        <taxon>Ecdysozoa</taxon>
        <taxon>Arthropoda</taxon>
        <taxon>Hexapoda</taxon>
        <taxon>Insecta</taxon>
        <taxon>Pterygota</taxon>
        <taxon>Neoptera</taxon>
        <taxon>Endopterygota</taxon>
        <taxon>Lepidoptera</taxon>
        <taxon>Glossata</taxon>
        <taxon>Ditrysia</taxon>
        <taxon>Tineoidea</taxon>
        <taxon>Psychidae</taxon>
        <taxon>Oiketicinae</taxon>
        <taxon>Eumeta</taxon>
    </lineage>
</organism>
<protein>
    <submittedName>
        <fullName evidence="2">Uncharacterized protein</fullName>
    </submittedName>
</protein>
<reference evidence="2 3" key="1">
    <citation type="journal article" date="2019" name="Commun. Biol.">
        <title>The bagworm genome reveals a unique fibroin gene that provides high tensile strength.</title>
        <authorList>
            <person name="Kono N."/>
            <person name="Nakamura H."/>
            <person name="Ohtoshi R."/>
            <person name="Tomita M."/>
            <person name="Numata K."/>
            <person name="Arakawa K."/>
        </authorList>
    </citation>
    <scope>NUCLEOTIDE SEQUENCE [LARGE SCALE GENOMIC DNA]</scope>
</reference>
<dbReference type="AlphaFoldDB" id="A0A4C1V679"/>
<dbReference type="EMBL" id="BGZK01000275">
    <property type="protein sequence ID" value="GBP33524.1"/>
    <property type="molecule type" value="Genomic_DNA"/>
</dbReference>
<gene>
    <name evidence="2" type="ORF">EVAR_28679_1</name>
</gene>
<comment type="caution">
    <text evidence="2">The sequence shown here is derived from an EMBL/GenBank/DDBJ whole genome shotgun (WGS) entry which is preliminary data.</text>
</comment>
<keyword evidence="3" id="KW-1185">Reference proteome</keyword>
<dbReference type="Proteomes" id="UP000299102">
    <property type="component" value="Unassembled WGS sequence"/>
</dbReference>
<sequence length="96" mass="10693">MLGDTALIQTIDDGTSPKGILHTQDRLNKARSGPKTSPSDWTTGDRSPRGTNRNVYWKCPHVTFVWDPSAPRARPVVSDKGRAGLTINDKLYYCYT</sequence>
<feature type="region of interest" description="Disordered" evidence="1">
    <location>
        <begin position="1"/>
        <end position="52"/>
    </location>
</feature>
<evidence type="ECO:0000313" key="2">
    <source>
        <dbReference type="EMBL" id="GBP33524.1"/>
    </source>
</evidence>
<feature type="compositionally biased region" description="Polar residues" evidence="1">
    <location>
        <begin position="34"/>
        <end position="52"/>
    </location>
</feature>
<evidence type="ECO:0000256" key="1">
    <source>
        <dbReference type="SAM" id="MobiDB-lite"/>
    </source>
</evidence>
<accession>A0A4C1V679</accession>
<evidence type="ECO:0000313" key="3">
    <source>
        <dbReference type="Proteomes" id="UP000299102"/>
    </source>
</evidence>
<proteinExistence type="predicted"/>
<name>A0A4C1V679_EUMVA</name>